<evidence type="ECO:0000256" key="1">
    <source>
        <dbReference type="SAM" id="Phobius"/>
    </source>
</evidence>
<sequence length="60" mass="6971">MSEKVNEIAWLILGLLASVVGGINLLKHTNNEVFWLILALLCYIISLQHRKIRRDEEVKR</sequence>
<organism evidence="2">
    <name type="scientific">viral metagenome</name>
    <dbReference type="NCBI Taxonomy" id="1070528"/>
    <lineage>
        <taxon>unclassified sequences</taxon>
        <taxon>metagenomes</taxon>
        <taxon>organismal metagenomes</taxon>
    </lineage>
</organism>
<feature type="transmembrane region" description="Helical" evidence="1">
    <location>
        <begin position="33"/>
        <end position="50"/>
    </location>
</feature>
<dbReference type="EMBL" id="MT144659">
    <property type="protein sequence ID" value="QJH96713.1"/>
    <property type="molecule type" value="Genomic_DNA"/>
</dbReference>
<dbReference type="EMBL" id="MT144042">
    <property type="protein sequence ID" value="QJA47411.1"/>
    <property type="molecule type" value="Genomic_DNA"/>
</dbReference>
<keyword evidence="1" id="KW-0812">Transmembrane</keyword>
<name>A0A6H1ZJ06_9ZZZZ</name>
<evidence type="ECO:0000313" key="2">
    <source>
        <dbReference type="EMBL" id="QJA47411.1"/>
    </source>
</evidence>
<proteinExistence type="predicted"/>
<reference evidence="2" key="1">
    <citation type="submission" date="2020-03" db="EMBL/GenBank/DDBJ databases">
        <title>The deep terrestrial virosphere.</title>
        <authorList>
            <person name="Holmfeldt K."/>
            <person name="Nilsson E."/>
            <person name="Simone D."/>
            <person name="Lopez-Fernandez M."/>
            <person name="Wu X."/>
            <person name="de Brujin I."/>
            <person name="Lundin D."/>
            <person name="Andersson A."/>
            <person name="Bertilsson S."/>
            <person name="Dopson M."/>
        </authorList>
    </citation>
    <scope>NUCLEOTIDE SEQUENCE</scope>
    <source>
        <strain evidence="2">TM448A00666</strain>
        <strain evidence="3">TM448B00795</strain>
    </source>
</reference>
<evidence type="ECO:0000313" key="3">
    <source>
        <dbReference type="EMBL" id="QJH96713.1"/>
    </source>
</evidence>
<dbReference type="AlphaFoldDB" id="A0A6H1ZJ06"/>
<protein>
    <submittedName>
        <fullName evidence="2">Uncharacterized protein</fullName>
    </submittedName>
</protein>
<accession>A0A6H1ZJ06</accession>
<feature type="transmembrane region" description="Helical" evidence="1">
    <location>
        <begin position="7"/>
        <end position="27"/>
    </location>
</feature>
<keyword evidence="1" id="KW-0472">Membrane</keyword>
<keyword evidence="1" id="KW-1133">Transmembrane helix</keyword>
<gene>
    <name evidence="2" type="ORF">TM448A00666_0015</name>
    <name evidence="3" type="ORF">TM448B00795_0027</name>
</gene>